<dbReference type="Pfam" id="PF15299">
    <property type="entry name" value="ALS2CR8"/>
    <property type="match status" value="1"/>
</dbReference>
<gene>
    <name evidence="1" type="ORF">PMEA_00000212</name>
</gene>
<dbReference type="PANTHER" id="PTHR47456:SF4">
    <property type="entry name" value="SWIM-TYPE DOMAIN-CONTAINING PROTEIN"/>
    <property type="match status" value="1"/>
</dbReference>
<reference evidence="1 2" key="1">
    <citation type="submission" date="2022-05" db="EMBL/GenBank/DDBJ databases">
        <authorList>
            <consortium name="Genoscope - CEA"/>
            <person name="William W."/>
        </authorList>
    </citation>
    <scope>NUCLEOTIDE SEQUENCE [LARGE SCALE GENOMIC DNA]</scope>
</reference>
<dbReference type="PANTHER" id="PTHR47456">
    <property type="entry name" value="PHD-TYPE DOMAIN-CONTAINING PROTEIN"/>
    <property type="match status" value="1"/>
</dbReference>
<sequence>ADNLGYVNSVDEALKLIAEFEIGLTTKFSFFKAKSQNTGGRCMRYLRSKNSFFTGVPFLILRRKVFNCQHSIDRTAGEKRKRKYAEEARNKDFVFKKIRFLVQDTRKFDCKAQIKMREILFFSENKV</sequence>
<accession>A0AAU9VKF1</accession>
<dbReference type="EMBL" id="CALNXJ010000001">
    <property type="protein sequence ID" value="CAH3031514.1"/>
    <property type="molecule type" value="Genomic_DNA"/>
</dbReference>
<comment type="caution">
    <text evidence="1">The sequence shown here is derived from an EMBL/GenBank/DDBJ whole genome shotgun (WGS) entry which is preliminary data.</text>
</comment>
<dbReference type="Proteomes" id="UP001159428">
    <property type="component" value="Unassembled WGS sequence"/>
</dbReference>
<feature type="non-terminal residue" evidence="1">
    <location>
        <position position="1"/>
    </location>
</feature>
<name>A0AAU9VKF1_9CNID</name>
<keyword evidence="2" id="KW-1185">Reference proteome</keyword>
<proteinExistence type="predicted"/>
<feature type="non-terminal residue" evidence="1">
    <location>
        <position position="127"/>
    </location>
</feature>
<protein>
    <submittedName>
        <fullName evidence="1">Uncharacterized protein</fullName>
    </submittedName>
</protein>
<organism evidence="1 2">
    <name type="scientific">Pocillopora meandrina</name>
    <dbReference type="NCBI Taxonomy" id="46732"/>
    <lineage>
        <taxon>Eukaryota</taxon>
        <taxon>Metazoa</taxon>
        <taxon>Cnidaria</taxon>
        <taxon>Anthozoa</taxon>
        <taxon>Hexacorallia</taxon>
        <taxon>Scleractinia</taxon>
        <taxon>Astrocoeniina</taxon>
        <taxon>Pocilloporidae</taxon>
        <taxon>Pocillopora</taxon>
    </lineage>
</organism>
<evidence type="ECO:0000313" key="1">
    <source>
        <dbReference type="EMBL" id="CAH3031514.1"/>
    </source>
</evidence>
<dbReference type="AlphaFoldDB" id="A0AAU9VKF1"/>
<dbReference type="InterPro" id="IPR029309">
    <property type="entry name" value="CaRF"/>
</dbReference>
<evidence type="ECO:0000313" key="2">
    <source>
        <dbReference type="Proteomes" id="UP001159428"/>
    </source>
</evidence>
<dbReference type="GO" id="GO:0003700">
    <property type="term" value="F:DNA-binding transcription factor activity"/>
    <property type="evidence" value="ECO:0007669"/>
    <property type="project" value="InterPro"/>
</dbReference>